<dbReference type="NCBIfam" id="NF009671">
    <property type="entry name" value="PRK13192.1"/>
    <property type="match status" value="1"/>
</dbReference>
<keyword evidence="5" id="KW-0479">Metal-binding</keyword>
<dbReference type="FunFam" id="3.30.280.10:FF:000001">
    <property type="entry name" value="Urease subunit alpha"/>
    <property type="match status" value="1"/>
</dbReference>
<dbReference type="SUPFAM" id="SSF54111">
    <property type="entry name" value="Urease, gamma-subunit"/>
    <property type="match status" value="1"/>
</dbReference>
<dbReference type="InterPro" id="IPR017951">
    <property type="entry name" value="Urease_asu_c"/>
</dbReference>
<protein>
    <recommendedName>
        <fullName evidence="3">Urease</fullName>
        <ecNumber evidence="2">3.5.1.5</ecNumber>
    </recommendedName>
    <alternativeName>
        <fullName evidence="7">Urea amidohydrolase</fullName>
    </alternativeName>
</protein>
<dbReference type="AlphaFoldDB" id="A0A8H8A2B0"/>
<feature type="domain" description="Urease" evidence="10">
    <location>
        <begin position="411"/>
        <end position="484"/>
    </location>
</feature>
<dbReference type="OrthoDB" id="1708534at2759"/>
<evidence type="ECO:0000256" key="1">
    <source>
        <dbReference type="ARBA" id="ARBA00004897"/>
    </source>
</evidence>
<reference evidence="11 12" key="1">
    <citation type="journal article" name="Sci. Rep.">
        <title>Genome-scale phylogenetic analyses confirm Olpidium as the closest living zoosporic fungus to the non-flagellated, terrestrial fungi.</title>
        <authorList>
            <person name="Chang Y."/>
            <person name="Rochon D."/>
            <person name="Sekimoto S."/>
            <person name="Wang Y."/>
            <person name="Chovatia M."/>
            <person name="Sandor L."/>
            <person name="Salamov A."/>
            <person name="Grigoriev I.V."/>
            <person name="Stajich J.E."/>
            <person name="Spatafora J.W."/>
        </authorList>
    </citation>
    <scope>NUCLEOTIDE SEQUENCE [LARGE SCALE GENOMIC DNA]</scope>
    <source>
        <strain evidence="11">S191</strain>
    </source>
</reference>
<evidence type="ECO:0000313" key="11">
    <source>
        <dbReference type="EMBL" id="KAG5463630.1"/>
    </source>
</evidence>
<dbReference type="Pfam" id="PF00699">
    <property type="entry name" value="Urease_beta"/>
    <property type="match status" value="1"/>
</dbReference>
<dbReference type="Gene3D" id="3.30.280.10">
    <property type="entry name" value="Urease, gamma-like subunit"/>
    <property type="match status" value="1"/>
</dbReference>
<gene>
    <name evidence="11" type="ORF">BJ554DRAFT_5870</name>
</gene>
<dbReference type="GO" id="GO:0009039">
    <property type="term" value="F:urease activity"/>
    <property type="evidence" value="ECO:0007669"/>
    <property type="project" value="UniProtKB-EC"/>
</dbReference>
<evidence type="ECO:0000259" key="10">
    <source>
        <dbReference type="PROSITE" id="PS51368"/>
    </source>
</evidence>
<dbReference type="InterPro" id="IPR011059">
    <property type="entry name" value="Metal-dep_hydrolase_composite"/>
</dbReference>
<dbReference type="NCBIfam" id="TIGR00192">
    <property type="entry name" value="urease_beta"/>
    <property type="match status" value="1"/>
</dbReference>
<evidence type="ECO:0000256" key="6">
    <source>
        <dbReference type="ARBA" id="ARBA00022801"/>
    </source>
</evidence>
<dbReference type="SUPFAM" id="SSF51556">
    <property type="entry name" value="Metallo-dependent hydrolases"/>
    <property type="match status" value="1"/>
</dbReference>
<dbReference type="SUPFAM" id="SSF51338">
    <property type="entry name" value="Composite domain of metallo-dependent hydrolases"/>
    <property type="match status" value="1"/>
</dbReference>
<dbReference type="SUPFAM" id="SSF51278">
    <property type="entry name" value="Urease, beta-subunit"/>
    <property type="match status" value="1"/>
</dbReference>
<dbReference type="EMBL" id="JAEFCI010000324">
    <property type="protein sequence ID" value="KAG5463630.1"/>
    <property type="molecule type" value="Genomic_DNA"/>
</dbReference>
<dbReference type="NCBIfam" id="TIGR00193">
    <property type="entry name" value="urease_gam"/>
    <property type="match status" value="1"/>
</dbReference>
<comment type="caution">
    <text evidence="9">Lacks conserved residue(s) required for the propagation of feature annotation.</text>
</comment>
<evidence type="ECO:0000256" key="3">
    <source>
        <dbReference type="ARBA" id="ARBA00013883"/>
    </source>
</evidence>
<dbReference type="Gene3D" id="3.20.20.140">
    <property type="entry name" value="Metal-dependent hydrolases"/>
    <property type="match status" value="1"/>
</dbReference>
<dbReference type="CDD" id="cd00407">
    <property type="entry name" value="Urease_beta"/>
    <property type="match status" value="1"/>
</dbReference>
<comment type="PTM">
    <text evidence="8">Carbamylation allows a single lysine to coordinate two nickel ions.</text>
</comment>
<dbReference type="InterPro" id="IPR002019">
    <property type="entry name" value="Urease_beta-like"/>
</dbReference>
<dbReference type="GO" id="GO:0035550">
    <property type="term" value="C:urease complex"/>
    <property type="evidence" value="ECO:0007669"/>
    <property type="project" value="InterPro"/>
</dbReference>
<evidence type="ECO:0000256" key="8">
    <source>
        <dbReference type="PIRSR" id="PIRSR611612-50"/>
    </source>
</evidence>
<dbReference type="InterPro" id="IPR050069">
    <property type="entry name" value="Urease_subunit"/>
</dbReference>
<dbReference type="InterPro" id="IPR036463">
    <property type="entry name" value="Urease_gamma_sf"/>
</dbReference>
<dbReference type="Pfam" id="PF00449">
    <property type="entry name" value="Urease_alpha"/>
    <property type="match status" value="1"/>
</dbReference>
<dbReference type="Proteomes" id="UP000673691">
    <property type="component" value="Unassembled WGS sequence"/>
</dbReference>
<evidence type="ECO:0000256" key="5">
    <source>
        <dbReference type="ARBA" id="ARBA00022723"/>
    </source>
</evidence>
<dbReference type="Gene3D" id="2.30.40.10">
    <property type="entry name" value="Urease, subunit C, domain 1"/>
    <property type="match status" value="1"/>
</dbReference>
<dbReference type="InterPro" id="IPR029754">
    <property type="entry name" value="Urease_Ni-bd"/>
</dbReference>
<keyword evidence="6 11" id="KW-0378">Hydrolase</keyword>
<dbReference type="Gene3D" id="2.10.150.10">
    <property type="entry name" value="Urease, beta subunit"/>
    <property type="match status" value="1"/>
</dbReference>
<organism evidence="11 12">
    <name type="scientific">Olpidium bornovanus</name>
    <dbReference type="NCBI Taxonomy" id="278681"/>
    <lineage>
        <taxon>Eukaryota</taxon>
        <taxon>Fungi</taxon>
        <taxon>Fungi incertae sedis</taxon>
        <taxon>Olpidiomycota</taxon>
        <taxon>Olpidiomycotina</taxon>
        <taxon>Olpidiomycetes</taxon>
        <taxon>Olpidiales</taxon>
        <taxon>Olpidiaceae</taxon>
        <taxon>Olpidium</taxon>
    </lineage>
</organism>
<dbReference type="PANTHER" id="PTHR33569">
    <property type="entry name" value="UREASE"/>
    <property type="match status" value="1"/>
</dbReference>
<dbReference type="Pfam" id="PF00547">
    <property type="entry name" value="Urease_gamma"/>
    <property type="match status" value="1"/>
</dbReference>
<dbReference type="InterPro" id="IPR011612">
    <property type="entry name" value="Urease_alpha_N_dom"/>
</dbReference>
<sequence>MHLSPKELDKLLLHNVGALAQKRLARGVSLNCAEATALLASVLVELIRDGKHSVAELMDLGKRILGRRHVMPDVCHTLLEVQVEGTFPDGSKLVTVHEPLSDLALALYGSFLPVPDLSLFPPPVDEQKPEDAPGAVVVRQGSITLVADRKRYKLKVTNSGDRPIQVIGSHYHFIETNASLSFDRELAYGRRLDIAAVRFEPGDTKTVSLVDIGGKRVISGGNKLASGAVDRQLYADMFGPTVGDRVRLGDTALWLEVEKDFTVYGDECKFGGGKVLREGMGQATSATDAESLDLIITNCLIVDYTGIYKVSPNVLDVVVTADIGIKNGFIQGIGKGGNPDVMDGVDPKMITGVTTEVLAGEGLIITAGAIDAHVHYICPQICDEVRTKPFSSLVRTGSNLGPLTVVSDNQAISSGITTLIGGGTGPNTGTKATTCTPGDRHIRMMLQATDDIPLNFGFTGKGNASDPAGLKSQIRAGAIGLKVS</sequence>
<evidence type="ECO:0000256" key="4">
    <source>
        <dbReference type="ARBA" id="ARBA00022596"/>
    </source>
</evidence>
<dbReference type="CDD" id="cd00390">
    <property type="entry name" value="Urease_gamma"/>
    <property type="match status" value="1"/>
</dbReference>
<evidence type="ECO:0000256" key="7">
    <source>
        <dbReference type="ARBA" id="ARBA00030395"/>
    </source>
</evidence>
<dbReference type="UniPathway" id="UPA00258">
    <property type="reaction ID" value="UER00370"/>
</dbReference>
<name>A0A8H8A2B0_9FUNG</name>
<dbReference type="GO" id="GO:0043419">
    <property type="term" value="P:urea catabolic process"/>
    <property type="evidence" value="ECO:0007669"/>
    <property type="project" value="UniProtKB-UniPathway"/>
</dbReference>
<dbReference type="GO" id="GO:0016151">
    <property type="term" value="F:nickel cation binding"/>
    <property type="evidence" value="ECO:0007669"/>
    <property type="project" value="InterPro"/>
</dbReference>
<dbReference type="PROSITE" id="PS01120">
    <property type="entry name" value="UREASE_1"/>
    <property type="match status" value="1"/>
</dbReference>
<dbReference type="PROSITE" id="PS51368">
    <property type="entry name" value="UREASE_3"/>
    <property type="match status" value="1"/>
</dbReference>
<keyword evidence="4" id="KW-0533">Nickel</keyword>
<dbReference type="PANTHER" id="PTHR33569:SF1">
    <property type="entry name" value="UREASE"/>
    <property type="match status" value="1"/>
</dbReference>
<dbReference type="InterPro" id="IPR006680">
    <property type="entry name" value="Amidohydro-rel"/>
</dbReference>
<accession>A0A8H8A2B0</accession>
<keyword evidence="12" id="KW-1185">Reference proteome</keyword>
<feature type="modified residue" description="N6-carboxylysine" evidence="8">
    <location>
        <position position="482"/>
    </location>
</feature>
<comment type="pathway">
    <text evidence="1">Nitrogen metabolism; urea degradation; CO(2) and NH(3) from urea (urease route): step 1/1.</text>
</comment>
<proteinExistence type="predicted"/>
<evidence type="ECO:0000256" key="9">
    <source>
        <dbReference type="PROSITE-ProRule" id="PRU00700"/>
    </source>
</evidence>
<dbReference type="EC" id="3.5.1.5" evidence="2"/>
<comment type="caution">
    <text evidence="11">The sequence shown here is derived from an EMBL/GenBank/DDBJ whole genome shotgun (WGS) entry which is preliminary data.</text>
</comment>
<dbReference type="Pfam" id="PF01979">
    <property type="entry name" value="Amidohydro_1"/>
    <property type="match status" value="1"/>
</dbReference>
<evidence type="ECO:0000313" key="12">
    <source>
        <dbReference type="Proteomes" id="UP000673691"/>
    </source>
</evidence>
<dbReference type="InterPro" id="IPR032466">
    <property type="entry name" value="Metal_Hydrolase"/>
</dbReference>
<evidence type="ECO:0000256" key="2">
    <source>
        <dbReference type="ARBA" id="ARBA00012934"/>
    </source>
</evidence>
<dbReference type="InterPro" id="IPR036461">
    <property type="entry name" value="Urease_betasu_sf"/>
</dbReference>
<dbReference type="InterPro" id="IPR002026">
    <property type="entry name" value="Urease_gamma/gamma-beta_su"/>
</dbReference>